<dbReference type="GO" id="GO:0003847">
    <property type="term" value="F:1-alkyl-2-acetylglycerophosphocholine esterase activity"/>
    <property type="evidence" value="ECO:0007669"/>
    <property type="project" value="UniProtKB-EC"/>
</dbReference>
<dbReference type="PANTHER" id="PTHR10272:SF14">
    <property type="entry name" value="PAF ACETYLHYDROLASE FAMILY PROTEIN"/>
    <property type="match status" value="1"/>
</dbReference>
<dbReference type="EMBL" id="QGMJ01001022">
    <property type="protein sequence ID" value="TVY32481.1"/>
    <property type="molecule type" value="Genomic_DNA"/>
</dbReference>
<proteinExistence type="predicted"/>
<evidence type="ECO:0000259" key="6">
    <source>
        <dbReference type="Pfam" id="PF12740"/>
    </source>
</evidence>
<evidence type="ECO:0000256" key="1">
    <source>
        <dbReference type="ARBA" id="ARBA00013201"/>
    </source>
</evidence>
<comment type="caution">
    <text evidence="7">The sequence shown here is derived from an EMBL/GenBank/DDBJ whole genome shotgun (WGS) entry which is preliminary data.</text>
</comment>
<protein>
    <recommendedName>
        <fullName evidence="1">1-alkyl-2-acetylglycerophosphocholine esterase</fullName>
        <ecNumber evidence="1">3.1.1.47</ecNumber>
    </recommendedName>
</protein>
<dbReference type="InterPro" id="IPR041127">
    <property type="entry name" value="PET_hydrolase/cutinase-like"/>
</dbReference>
<dbReference type="GO" id="GO:0016042">
    <property type="term" value="P:lipid catabolic process"/>
    <property type="evidence" value="ECO:0007669"/>
    <property type="project" value="UniProtKB-KW"/>
</dbReference>
<feature type="domain" description="PET hydrolase/cutinase-like" evidence="6">
    <location>
        <begin position="112"/>
        <end position="297"/>
    </location>
</feature>
<evidence type="ECO:0000313" key="7">
    <source>
        <dbReference type="EMBL" id="TVY32481.1"/>
    </source>
</evidence>
<feature type="signal peptide" evidence="5">
    <location>
        <begin position="1"/>
        <end position="19"/>
    </location>
</feature>
<evidence type="ECO:0000256" key="2">
    <source>
        <dbReference type="ARBA" id="ARBA00022801"/>
    </source>
</evidence>
<accession>A0A8H8U5T0</accession>
<keyword evidence="5" id="KW-0732">Signal</keyword>
<reference evidence="7 8" key="1">
    <citation type="submission" date="2018-05" db="EMBL/GenBank/DDBJ databases">
        <title>Genome sequencing and assembly of the regulated plant pathogen Lachnellula willkommii and related sister species for the development of diagnostic species identification markers.</title>
        <authorList>
            <person name="Giroux E."/>
            <person name="Bilodeau G."/>
        </authorList>
    </citation>
    <scope>NUCLEOTIDE SEQUENCE [LARGE SCALE GENOMIC DNA]</scope>
    <source>
        <strain evidence="7 8">CBS 197.66</strain>
    </source>
</reference>
<keyword evidence="2" id="KW-0378">Hydrolase</keyword>
<keyword evidence="3" id="KW-0442">Lipid degradation</keyword>
<dbReference type="OrthoDB" id="2363873at2759"/>
<feature type="chain" id="PRO_5034981498" description="1-alkyl-2-acetylglycerophosphocholine esterase" evidence="5">
    <location>
        <begin position="20"/>
        <end position="361"/>
    </location>
</feature>
<sequence length="361" mass="39828">MAVFPTSILLLGLLTLSQSIFIPPSLTGPLPVGVVSYELNNTSTFPIRDLMVSIFYPALESEYQKHRLQPDLPLVFANDYSDSWLDLPQNASASVIQHAYNSPHISSSNFPVLFFSPGYGSGRLYYNGAAQNLASQGYIVVSLDHPNDTDFIVYPDGRTATFNESTDDRTETDVVLLRVSDNLFVLDHLEQSARENIPGLVGSLDTNRVGILGHSAGGSTAAQAMLNDTRFVAGINMDGPASEPVESAGLDRPFLLMGQQAHALNSSFDPTWTIFYNNLRGWKRAMIVNQTIHHHFCDSLYFLEQLSADGYPEGEGYLNGTYMFGLESAYTANFFNKWMKGGKGELFHGPSEQWPEVIFDG</sequence>
<name>A0A8H8U5T0_9HELO</name>
<organism evidence="7 8">
    <name type="scientific">Lachnellula subtilissima</name>
    <dbReference type="NCBI Taxonomy" id="602034"/>
    <lineage>
        <taxon>Eukaryota</taxon>
        <taxon>Fungi</taxon>
        <taxon>Dikarya</taxon>
        <taxon>Ascomycota</taxon>
        <taxon>Pezizomycotina</taxon>
        <taxon>Leotiomycetes</taxon>
        <taxon>Helotiales</taxon>
        <taxon>Lachnaceae</taxon>
        <taxon>Lachnellula</taxon>
    </lineage>
</organism>
<dbReference type="InterPro" id="IPR029058">
    <property type="entry name" value="AB_hydrolase_fold"/>
</dbReference>
<gene>
    <name evidence="7" type="ORF">LSUB1_G008009</name>
</gene>
<dbReference type="Gene3D" id="3.40.50.1820">
    <property type="entry name" value="alpha/beta hydrolase"/>
    <property type="match status" value="1"/>
</dbReference>
<evidence type="ECO:0000313" key="8">
    <source>
        <dbReference type="Proteomes" id="UP000462212"/>
    </source>
</evidence>
<dbReference type="SUPFAM" id="SSF53474">
    <property type="entry name" value="alpha/beta-Hydrolases"/>
    <property type="match status" value="1"/>
</dbReference>
<evidence type="ECO:0000256" key="4">
    <source>
        <dbReference type="ARBA" id="ARBA00023098"/>
    </source>
</evidence>
<keyword evidence="4" id="KW-0443">Lipid metabolism</keyword>
<dbReference type="PANTHER" id="PTHR10272">
    <property type="entry name" value="PLATELET-ACTIVATING FACTOR ACETYLHYDROLASE"/>
    <property type="match status" value="1"/>
</dbReference>
<dbReference type="Pfam" id="PF12740">
    <property type="entry name" value="PETase"/>
    <property type="match status" value="1"/>
</dbReference>
<evidence type="ECO:0000256" key="5">
    <source>
        <dbReference type="SAM" id="SignalP"/>
    </source>
</evidence>
<dbReference type="AlphaFoldDB" id="A0A8H8U5T0"/>
<dbReference type="EC" id="3.1.1.47" evidence="1"/>
<evidence type="ECO:0000256" key="3">
    <source>
        <dbReference type="ARBA" id="ARBA00022963"/>
    </source>
</evidence>
<dbReference type="Proteomes" id="UP000462212">
    <property type="component" value="Unassembled WGS sequence"/>
</dbReference>
<keyword evidence="8" id="KW-1185">Reference proteome</keyword>